<dbReference type="FunFam" id="1.10.238.10:FF:000003">
    <property type="entry name" value="Calmodulin A"/>
    <property type="match status" value="1"/>
</dbReference>
<dbReference type="EMBL" id="KV895393">
    <property type="protein sequence ID" value="OON17414.1"/>
    <property type="molecule type" value="Genomic_DNA"/>
</dbReference>
<dbReference type="Proteomes" id="UP000243686">
    <property type="component" value="Unassembled WGS sequence"/>
</dbReference>
<evidence type="ECO:0000259" key="4">
    <source>
        <dbReference type="PROSITE" id="PS50222"/>
    </source>
</evidence>
<feature type="domain" description="EF-hand" evidence="4">
    <location>
        <begin position="76"/>
        <end position="105"/>
    </location>
</feature>
<keyword evidence="6" id="KW-1185">Reference proteome</keyword>
<dbReference type="PROSITE" id="PS00018">
    <property type="entry name" value="EF_HAND_1"/>
    <property type="match status" value="5"/>
</dbReference>
<keyword evidence="2" id="KW-0677">Repeat</keyword>
<dbReference type="PANTHER" id="PTHR10827:SF98">
    <property type="entry name" value="45 KDA CALCIUM-BINDING PROTEIN"/>
    <property type="match status" value="1"/>
</dbReference>
<dbReference type="GO" id="GO:0005509">
    <property type="term" value="F:calcium ion binding"/>
    <property type="evidence" value="ECO:0007669"/>
    <property type="project" value="InterPro"/>
</dbReference>
<dbReference type="Pfam" id="PF13499">
    <property type="entry name" value="EF-hand_7"/>
    <property type="match status" value="2"/>
</dbReference>
<evidence type="ECO:0000256" key="2">
    <source>
        <dbReference type="ARBA" id="ARBA00022737"/>
    </source>
</evidence>
<reference evidence="5 6" key="1">
    <citation type="submission" date="2015-03" db="EMBL/GenBank/DDBJ databases">
        <title>Draft genome of the nematode, Opisthorchis viverrini.</title>
        <authorList>
            <person name="Mitreva M."/>
        </authorList>
    </citation>
    <scope>NUCLEOTIDE SEQUENCE [LARGE SCALE GENOMIC DNA]</scope>
    <source>
        <strain evidence="5">Khon Kaen</strain>
    </source>
</reference>
<feature type="domain" description="EF-hand" evidence="4">
    <location>
        <begin position="5"/>
        <end position="40"/>
    </location>
</feature>
<evidence type="ECO:0000256" key="1">
    <source>
        <dbReference type="ARBA" id="ARBA00022723"/>
    </source>
</evidence>
<dbReference type="SUPFAM" id="SSF47473">
    <property type="entry name" value="EF-hand"/>
    <property type="match status" value="2"/>
</dbReference>
<dbReference type="InterPro" id="IPR002048">
    <property type="entry name" value="EF_hand_dom"/>
</dbReference>
<dbReference type="PROSITE" id="PS50222">
    <property type="entry name" value="EF_HAND_2"/>
    <property type="match status" value="5"/>
</dbReference>
<evidence type="ECO:0000313" key="6">
    <source>
        <dbReference type="Proteomes" id="UP000243686"/>
    </source>
</evidence>
<evidence type="ECO:0000256" key="3">
    <source>
        <dbReference type="ARBA" id="ARBA00022837"/>
    </source>
</evidence>
<feature type="domain" description="EF-hand" evidence="4">
    <location>
        <begin position="221"/>
        <end position="256"/>
    </location>
</feature>
<protein>
    <submittedName>
        <fullName evidence="5">EF hand</fullName>
    </submittedName>
</protein>
<feature type="domain" description="EF-hand" evidence="4">
    <location>
        <begin position="117"/>
        <end position="152"/>
    </location>
</feature>
<dbReference type="Pfam" id="PF13202">
    <property type="entry name" value="EF-hand_5"/>
    <property type="match status" value="2"/>
</dbReference>
<keyword evidence="3" id="KW-0106">Calcium</keyword>
<evidence type="ECO:0000313" key="5">
    <source>
        <dbReference type="EMBL" id="OON17414.1"/>
    </source>
</evidence>
<gene>
    <name evidence="5" type="ORF">X801_06747</name>
</gene>
<dbReference type="CDD" id="cd00051">
    <property type="entry name" value="EFh"/>
    <property type="match status" value="1"/>
</dbReference>
<dbReference type="InterPro" id="IPR018247">
    <property type="entry name" value="EF_Hand_1_Ca_BS"/>
</dbReference>
<dbReference type="InterPro" id="IPR011992">
    <property type="entry name" value="EF-hand-dom_pair"/>
</dbReference>
<name>A0A1S8WSW0_OPIVI</name>
<dbReference type="SMART" id="SM00054">
    <property type="entry name" value="EFh"/>
    <property type="match status" value="6"/>
</dbReference>
<feature type="domain" description="EF-hand" evidence="4">
    <location>
        <begin position="185"/>
        <end position="220"/>
    </location>
</feature>
<proteinExistence type="predicted"/>
<dbReference type="PANTHER" id="PTHR10827">
    <property type="entry name" value="RETICULOCALBIN"/>
    <property type="match status" value="1"/>
</dbReference>
<organism evidence="5 6">
    <name type="scientific">Opisthorchis viverrini</name>
    <name type="common">Southeast Asian liver fluke</name>
    <dbReference type="NCBI Taxonomy" id="6198"/>
    <lineage>
        <taxon>Eukaryota</taxon>
        <taxon>Metazoa</taxon>
        <taxon>Spiralia</taxon>
        <taxon>Lophotrochozoa</taxon>
        <taxon>Platyhelminthes</taxon>
        <taxon>Trematoda</taxon>
        <taxon>Digenea</taxon>
        <taxon>Opisthorchiida</taxon>
        <taxon>Opisthorchiata</taxon>
        <taxon>Opisthorchiidae</taxon>
        <taxon>Opisthorchis</taxon>
    </lineage>
</organism>
<dbReference type="Gene3D" id="1.10.238.10">
    <property type="entry name" value="EF-hand"/>
    <property type="match status" value="3"/>
</dbReference>
<keyword evidence="1" id="KW-0479">Metal-binding</keyword>
<dbReference type="AlphaFoldDB" id="A0A1S8WSW0"/>
<accession>A0A1S8WSW0</accession>
<sequence length="261" mass="29867">MKQETLHRGLLKLFSIVDLDGDNRVSYNELNLGFERFGFTERQIKGGKKDKNTDGPSGYDVVTDRRSCLIVPTMKRKFMRMFDKDSDGYLTLGEYKAAFGIPEDLQEESHCKVTKTMSKGALLALFEKLDVNKDGKITQEELHKGMLELGATEADVESLMSFLDMDDDGLISKNEYHVALCMSLDPEIDWDIVFEQLDCDRSGDISVTELKHVFDRIGMPIMTSGIMQWIKQHDKNNDGKLDYQEFLSFVGTQRKLSRKHK</sequence>